<dbReference type="EMBL" id="JAHVHU010000013">
    <property type="protein sequence ID" value="MBY5959353.1"/>
    <property type="molecule type" value="Genomic_DNA"/>
</dbReference>
<sequence>MKFEFFNRLVFGGERVTMDAFQITLLEYSTEALIKVLGHIPGIHVF</sequence>
<keyword evidence="2" id="KW-1185">Reference proteome</keyword>
<organism evidence="1 2">
    <name type="scientific">Membranihabitans marinus</name>
    <dbReference type="NCBI Taxonomy" id="1227546"/>
    <lineage>
        <taxon>Bacteria</taxon>
        <taxon>Pseudomonadati</taxon>
        <taxon>Bacteroidota</taxon>
        <taxon>Saprospiria</taxon>
        <taxon>Saprospirales</taxon>
        <taxon>Saprospiraceae</taxon>
        <taxon>Membranihabitans</taxon>
    </lineage>
</organism>
<protein>
    <submittedName>
        <fullName evidence="1">Uncharacterized protein</fullName>
    </submittedName>
</protein>
<dbReference type="AlphaFoldDB" id="A0A953LB40"/>
<dbReference type="RefSeq" id="WP_222580887.1">
    <property type="nucleotide sequence ID" value="NZ_JAHVHU010000013.1"/>
</dbReference>
<comment type="caution">
    <text evidence="1">The sequence shown here is derived from an EMBL/GenBank/DDBJ whole genome shotgun (WGS) entry which is preliminary data.</text>
</comment>
<accession>A0A953LB40</accession>
<proteinExistence type="predicted"/>
<name>A0A953LB40_9BACT</name>
<dbReference type="Proteomes" id="UP000753961">
    <property type="component" value="Unassembled WGS sequence"/>
</dbReference>
<evidence type="ECO:0000313" key="1">
    <source>
        <dbReference type="EMBL" id="MBY5959353.1"/>
    </source>
</evidence>
<reference evidence="1" key="1">
    <citation type="submission" date="2021-06" db="EMBL/GenBank/DDBJ databases">
        <title>44 bacteria genomes isolated from Dapeng, Shenzhen.</title>
        <authorList>
            <person name="Zheng W."/>
            <person name="Yu S."/>
            <person name="Huang Y."/>
        </authorList>
    </citation>
    <scope>NUCLEOTIDE SEQUENCE</scope>
    <source>
        <strain evidence="1">DP5N28-2</strain>
    </source>
</reference>
<evidence type="ECO:0000313" key="2">
    <source>
        <dbReference type="Proteomes" id="UP000753961"/>
    </source>
</evidence>
<gene>
    <name evidence="1" type="ORF">KUV50_14475</name>
</gene>